<feature type="region of interest" description="Disordered" evidence="3">
    <location>
        <begin position="90"/>
        <end position="109"/>
    </location>
</feature>
<name>A0A0B3YBE4_9ALTE</name>
<proteinExistence type="predicted"/>
<keyword evidence="6" id="KW-1185">Reference proteome</keyword>
<dbReference type="PROSITE" id="PS50975">
    <property type="entry name" value="ATP_GRASP"/>
    <property type="match status" value="1"/>
</dbReference>
<evidence type="ECO:0000256" key="1">
    <source>
        <dbReference type="ARBA" id="ARBA00023211"/>
    </source>
</evidence>
<dbReference type="GO" id="GO:0005737">
    <property type="term" value="C:cytoplasm"/>
    <property type="evidence" value="ECO:0007669"/>
    <property type="project" value="TreeGrafter"/>
</dbReference>
<dbReference type="GO" id="GO:0046872">
    <property type="term" value="F:metal ion binding"/>
    <property type="evidence" value="ECO:0007669"/>
    <property type="project" value="InterPro"/>
</dbReference>
<gene>
    <name evidence="5" type="ORF">RJ41_05360</name>
</gene>
<accession>A0A0B3YBE4</accession>
<dbReference type="PANTHER" id="PTHR21621">
    <property type="entry name" value="RIBOSOMAL PROTEIN S6 MODIFICATION PROTEIN"/>
    <property type="match status" value="1"/>
</dbReference>
<dbReference type="EMBL" id="JWLW01000010">
    <property type="protein sequence ID" value="KHT55005.1"/>
    <property type="molecule type" value="Genomic_DNA"/>
</dbReference>
<dbReference type="Pfam" id="PF08443">
    <property type="entry name" value="RimK"/>
    <property type="match status" value="1"/>
</dbReference>
<organism evidence="5 6">
    <name type="scientific">Alteromonas marina</name>
    <dbReference type="NCBI Taxonomy" id="203795"/>
    <lineage>
        <taxon>Bacteria</taxon>
        <taxon>Pseudomonadati</taxon>
        <taxon>Pseudomonadota</taxon>
        <taxon>Gammaproteobacteria</taxon>
        <taxon>Alteromonadales</taxon>
        <taxon>Alteromonadaceae</taxon>
        <taxon>Alteromonas/Salinimonas group</taxon>
        <taxon>Alteromonas</taxon>
    </lineage>
</organism>
<evidence type="ECO:0000313" key="5">
    <source>
        <dbReference type="EMBL" id="KHT55005.1"/>
    </source>
</evidence>
<dbReference type="PANTHER" id="PTHR21621:SF0">
    <property type="entry name" value="BETA-CITRYLGLUTAMATE SYNTHASE B-RELATED"/>
    <property type="match status" value="1"/>
</dbReference>
<dbReference type="GO" id="GO:0009432">
    <property type="term" value="P:SOS response"/>
    <property type="evidence" value="ECO:0007669"/>
    <property type="project" value="TreeGrafter"/>
</dbReference>
<evidence type="ECO:0000256" key="3">
    <source>
        <dbReference type="SAM" id="MobiDB-lite"/>
    </source>
</evidence>
<dbReference type="InterPro" id="IPR011761">
    <property type="entry name" value="ATP-grasp"/>
</dbReference>
<comment type="caution">
    <text evidence="5">The sequence shown here is derived from an EMBL/GenBank/DDBJ whole genome shotgun (WGS) entry which is preliminary data.</text>
</comment>
<keyword evidence="2" id="KW-0547">Nucleotide-binding</keyword>
<dbReference type="GO" id="GO:0005524">
    <property type="term" value="F:ATP binding"/>
    <property type="evidence" value="ECO:0007669"/>
    <property type="project" value="UniProtKB-UniRule"/>
</dbReference>
<dbReference type="Gene3D" id="3.30.470.20">
    <property type="entry name" value="ATP-grasp fold, B domain"/>
    <property type="match status" value="1"/>
</dbReference>
<evidence type="ECO:0000256" key="2">
    <source>
        <dbReference type="PROSITE-ProRule" id="PRU00409"/>
    </source>
</evidence>
<dbReference type="SUPFAM" id="SSF56059">
    <property type="entry name" value="Glutathione synthetase ATP-binding domain-like"/>
    <property type="match status" value="1"/>
</dbReference>
<dbReference type="InterPro" id="IPR013651">
    <property type="entry name" value="ATP-grasp_RimK-type"/>
</dbReference>
<evidence type="ECO:0000313" key="6">
    <source>
        <dbReference type="Proteomes" id="UP000031197"/>
    </source>
</evidence>
<reference evidence="5 6" key="1">
    <citation type="submission" date="2014-12" db="EMBL/GenBank/DDBJ databases">
        <title>Genome sequencing of Alteromonas marina AD001.</title>
        <authorList>
            <person name="Adrian T.G.S."/>
            <person name="Chan K.G."/>
        </authorList>
    </citation>
    <scope>NUCLEOTIDE SEQUENCE [LARGE SCALE GENOMIC DNA]</scope>
    <source>
        <strain evidence="5 6">AD001</strain>
    </source>
</reference>
<keyword evidence="1" id="KW-0464">Manganese</keyword>
<sequence length="333" mass="37332">MHVALLGSEQDPQIQHVATALSQTATPFYIANTQQFGSAWSISYDPDFDDGLIHFNSPSLCDQPRVTFSNTQAAYWHEYLPGIPLKVPSDNSKNDASADAQTQGDRPHNRESNLLEAAGWIEQERASTLLCWFSYSDIKWVNSIDAVRSHQCKPYQSRIAGKLGAHIPYTFVGNASEVASQFCNNMREVIYKPVRGGRTAQFVNKQPNMRLLLNTLLSERPVTFQKYIAGENVRSYVLGDDVLSVQIDSSELDYRNDDNAGVSVTIIPNEVQRLAIKICQALGMHWCAIDWRKSAKGKYFFLEANPSPYFLKVENDTGLDITEKLVALMVKTS</sequence>
<dbReference type="GO" id="GO:0018169">
    <property type="term" value="F:ribosomal S6-glutamic acid ligase activity"/>
    <property type="evidence" value="ECO:0007669"/>
    <property type="project" value="TreeGrafter"/>
</dbReference>
<dbReference type="RefSeq" id="WP_039217930.1">
    <property type="nucleotide sequence ID" value="NZ_JWLW01000010.1"/>
</dbReference>
<dbReference type="OrthoDB" id="583309at2"/>
<dbReference type="Proteomes" id="UP000031197">
    <property type="component" value="Unassembled WGS sequence"/>
</dbReference>
<dbReference type="AlphaFoldDB" id="A0A0B3YBE4"/>
<keyword evidence="2" id="KW-0067">ATP-binding</keyword>
<feature type="compositionally biased region" description="Polar residues" evidence="3">
    <location>
        <begin position="90"/>
        <end position="104"/>
    </location>
</feature>
<feature type="domain" description="ATP-grasp" evidence="4">
    <location>
        <begin position="157"/>
        <end position="330"/>
    </location>
</feature>
<evidence type="ECO:0000259" key="4">
    <source>
        <dbReference type="PROSITE" id="PS50975"/>
    </source>
</evidence>
<protein>
    <recommendedName>
        <fullName evidence="4">ATP-grasp domain-containing protein</fullName>
    </recommendedName>
</protein>